<reference evidence="3 4" key="1">
    <citation type="submission" date="2015-08" db="EMBL/GenBank/DDBJ databases">
        <title>Draft genome sequence of cellulolytic and xylanolytic Paenibacillus sp. A59, isolated from a decaying forest soil from Patagonia, Argentina.</title>
        <authorList>
            <person name="Ghio S."/>
            <person name="Caceres A.M."/>
            <person name="Talia P."/>
            <person name="Grasso D."/>
            <person name="Campos E."/>
        </authorList>
    </citation>
    <scope>NUCLEOTIDE SEQUENCE [LARGE SCALE GENOMIC DNA]</scope>
    <source>
        <strain evidence="3 4">A59</strain>
    </source>
</reference>
<keyword evidence="4" id="KW-1185">Reference proteome</keyword>
<dbReference type="SUPFAM" id="SSF51110">
    <property type="entry name" value="alpha-D-mannose-specific plant lectins"/>
    <property type="match status" value="1"/>
</dbReference>
<dbReference type="PROSITE" id="PS50927">
    <property type="entry name" value="BULB_LECTIN"/>
    <property type="match status" value="1"/>
</dbReference>
<gene>
    <name evidence="3" type="ORF">AMS66_12525</name>
</gene>
<evidence type="ECO:0000313" key="3">
    <source>
        <dbReference type="EMBL" id="KOY16185.1"/>
    </source>
</evidence>
<dbReference type="InterPro" id="IPR001480">
    <property type="entry name" value="Bulb-type_lectin_dom"/>
</dbReference>
<dbReference type="Gene3D" id="2.90.10.10">
    <property type="entry name" value="Bulb-type lectin domain"/>
    <property type="match status" value="1"/>
</dbReference>
<dbReference type="PATRIC" id="fig|1705561.3.peg.2402"/>
<evidence type="ECO:0000256" key="1">
    <source>
        <dbReference type="SAM" id="SignalP"/>
    </source>
</evidence>
<keyword evidence="1" id="KW-0732">Signal</keyword>
<dbReference type="InterPro" id="IPR036426">
    <property type="entry name" value="Bulb-type_lectin_dom_sf"/>
</dbReference>
<feature type="signal peptide" evidence="1">
    <location>
        <begin position="1"/>
        <end position="24"/>
    </location>
</feature>
<accession>A0A0N0UHU7</accession>
<evidence type="ECO:0000313" key="4">
    <source>
        <dbReference type="Proteomes" id="UP000037688"/>
    </source>
</evidence>
<dbReference type="Gene3D" id="2.90.10.30">
    <property type="match status" value="1"/>
</dbReference>
<dbReference type="AlphaFoldDB" id="A0A0N0UHU7"/>
<dbReference type="RefSeq" id="WP_053781124.1">
    <property type="nucleotide sequence ID" value="NZ_LITU01000055.1"/>
</dbReference>
<protein>
    <recommendedName>
        <fullName evidence="2">Bulb-type lectin domain-containing protein</fullName>
    </recommendedName>
</protein>
<organism evidence="3 4">
    <name type="scientific">Paenibacillus xylanivorans</name>
    <dbReference type="NCBI Taxonomy" id="1705561"/>
    <lineage>
        <taxon>Bacteria</taxon>
        <taxon>Bacillati</taxon>
        <taxon>Bacillota</taxon>
        <taxon>Bacilli</taxon>
        <taxon>Bacillales</taxon>
        <taxon>Paenibacillaceae</taxon>
        <taxon>Paenibacillus</taxon>
    </lineage>
</organism>
<evidence type="ECO:0000259" key="2">
    <source>
        <dbReference type="PROSITE" id="PS50927"/>
    </source>
</evidence>
<dbReference type="Proteomes" id="UP000037688">
    <property type="component" value="Unassembled WGS sequence"/>
</dbReference>
<sequence length="161" mass="18247">MKKVFLSCLAMLMFLISFSPVTSAASGDRLIYDTMYNVAGGGLVSNNNRFSFQFDNYGDARIWDVKSRQMIWNSKTKDTRIHKLQIDYYSGKLVISDPQNTPYWTSDNLAWAKAWYGTDNVPANLRGNVLIMQNDGNLVLYNNENPALGWYPVWASNTGGH</sequence>
<feature type="domain" description="Bulb-type lectin" evidence="2">
    <location>
        <begin position="28"/>
        <end position="161"/>
    </location>
</feature>
<feature type="chain" id="PRO_5038740586" description="Bulb-type lectin domain-containing protein" evidence="1">
    <location>
        <begin position="25"/>
        <end position="161"/>
    </location>
</feature>
<proteinExistence type="predicted"/>
<dbReference type="EMBL" id="LITU01000055">
    <property type="protein sequence ID" value="KOY16185.1"/>
    <property type="molecule type" value="Genomic_DNA"/>
</dbReference>
<comment type="caution">
    <text evidence="3">The sequence shown here is derived from an EMBL/GenBank/DDBJ whole genome shotgun (WGS) entry which is preliminary data.</text>
</comment>
<dbReference type="OrthoDB" id="291765at2"/>
<name>A0A0N0UHU7_9BACL</name>